<dbReference type="PROSITE" id="PS50268">
    <property type="entry name" value="CADHERIN_2"/>
    <property type="match status" value="2"/>
</dbReference>
<evidence type="ECO:0000256" key="1">
    <source>
        <dbReference type="ARBA" id="ARBA00004236"/>
    </source>
</evidence>
<reference evidence="10" key="1">
    <citation type="submission" date="2025-08" db="UniProtKB">
        <authorList>
            <consortium name="Ensembl"/>
        </authorList>
    </citation>
    <scope>IDENTIFICATION</scope>
</reference>
<dbReference type="Ensembl" id="ENSXCOT00000008728.1">
    <property type="protein sequence ID" value="ENSXCOP00000008622.1"/>
    <property type="gene ID" value="ENSXCOG00000006596.1"/>
</dbReference>
<dbReference type="GO" id="GO:0016342">
    <property type="term" value="C:catenin complex"/>
    <property type="evidence" value="ECO:0007669"/>
    <property type="project" value="TreeGrafter"/>
</dbReference>
<keyword evidence="2" id="KW-1003">Cell membrane</keyword>
<dbReference type="InterPro" id="IPR039808">
    <property type="entry name" value="Cadherin"/>
</dbReference>
<dbReference type="GO" id="GO:0045296">
    <property type="term" value="F:cadherin binding"/>
    <property type="evidence" value="ECO:0007669"/>
    <property type="project" value="TreeGrafter"/>
</dbReference>
<evidence type="ECO:0000256" key="3">
    <source>
        <dbReference type="ARBA" id="ARBA00022737"/>
    </source>
</evidence>
<feature type="domain" description="Cadherin" evidence="9">
    <location>
        <begin position="112"/>
        <end position="171"/>
    </location>
</feature>
<dbReference type="GO" id="GO:0007156">
    <property type="term" value="P:homophilic cell adhesion via plasma membrane adhesion molecules"/>
    <property type="evidence" value="ECO:0007669"/>
    <property type="project" value="InterPro"/>
</dbReference>
<dbReference type="GO" id="GO:0000902">
    <property type="term" value="P:cell morphogenesis"/>
    <property type="evidence" value="ECO:0007669"/>
    <property type="project" value="TreeGrafter"/>
</dbReference>
<keyword evidence="4 8" id="KW-0106">Calcium</keyword>
<evidence type="ECO:0000259" key="9">
    <source>
        <dbReference type="PROSITE" id="PS50268"/>
    </source>
</evidence>
<dbReference type="GO" id="GO:0016477">
    <property type="term" value="P:cell migration"/>
    <property type="evidence" value="ECO:0007669"/>
    <property type="project" value="TreeGrafter"/>
</dbReference>
<dbReference type="AlphaFoldDB" id="A0A3B5LCP8"/>
<organism evidence="10 11">
    <name type="scientific">Xiphophorus couchianus</name>
    <name type="common">Monterrey platyfish</name>
    <dbReference type="NCBI Taxonomy" id="32473"/>
    <lineage>
        <taxon>Eukaryota</taxon>
        <taxon>Metazoa</taxon>
        <taxon>Chordata</taxon>
        <taxon>Craniata</taxon>
        <taxon>Vertebrata</taxon>
        <taxon>Euteleostomi</taxon>
        <taxon>Actinopterygii</taxon>
        <taxon>Neopterygii</taxon>
        <taxon>Teleostei</taxon>
        <taxon>Neoteleostei</taxon>
        <taxon>Acanthomorphata</taxon>
        <taxon>Ovalentaria</taxon>
        <taxon>Atherinomorphae</taxon>
        <taxon>Cyprinodontiformes</taxon>
        <taxon>Poeciliidae</taxon>
        <taxon>Poeciliinae</taxon>
        <taxon>Xiphophorus</taxon>
    </lineage>
</organism>
<dbReference type="GO" id="GO:0034332">
    <property type="term" value="P:adherens junction organization"/>
    <property type="evidence" value="ECO:0007669"/>
    <property type="project" value="TreeGrafter"/>
</dbReference>
<dbReference type="InterPro" id="IPR015919">
    <property type="entry name" value="Cadherin-like_sf"/>
</dbReference>
<dbReference type="GO" id="GO:0007043">
    <property type="term" value="P:cell-cell junction assembly"/>
    <property type="evidence" value="ECO:0007669"/>
    <property type="project" value="TreeGrafter"/>
</dbReference>
<dbReference type="SMART" id="SM00112">
    <property type="entry name" value="CA"/>
    <property type="match status" value="2"/>
</dbReference>
<dbReference type="GeneTree" id="ENSGT00940000154848"/>
<evidence type="ECO:0000256" key="5">
    <source>
        <dbReference type="ARBA" id="ARBA00022889"/>
    </source>
</evidence>
<dbReference type="GO" id="GO:0016339">
    <property type="term" value="P:calcium-dependent cell-cell adhesion via plasma membrane cell adhesion molecules"/>
    <property type="evidence" value="ECO:0007669"/>
    <property type="project" value="TreeGrafter"/>
</dbReference>
<evidence type="ECO:0000313" key="11">
    <source>
        <dbReference type="Proteomes" id="UP000261380"/>
    </source>
</evidence>
<dbReference type="Pfam" id="PF00028">
    <property type="entry name" value="Cadherin"/>
    <property type="match status" value="2"/>
</dbReference>
<dbReference type="Gene3D" id="2.60.40.60">
    <property type="entry name" value="Cadherins"/>
    <property type="match status" value="2"/>
</dbReference>
<keyword evidence="5" id="KW-0130">Cell adhesion</keyword>
<dbReference type="PANTHER" id="PTHR24027:SF319">
    <property type="entry name" value="CADHERIN-1"/>
    <property type="match status" value="1"/>
</dbReference>
<dbReference type="GO" id="GO:0005737">
    <property type="term" value="C:cytoplasm"/>
    <property type="evidence" value="ECO:0007669"/>
    <property type="project" value="TreeGrafter"/>
</dbReference>
<reference evidence="10" key="2">
    <citation type="submission" date="2025-09" db="UniProtKB">
        <authorList>
            <consortium name="Ensembl"/>
        </authorList>
    </citation>
    <scope>IDENTIFICATION</scope>
</reference>
<evidence type="ECO:0000256" key="4">
    <source>
        <dbReference type="ARBA" id="ARBA00022837"/>
    </source>
</evidence>
<keyword evidence="11" id="KW-1185">Reference proteome</keyword>
<evidence type="ECO:0000256" key="6">
    <source>
        <dbReference type="ARBA" id="ARBA00023136"/>
    </source>
</evidence>
<dbReference type="GO" id="GO:0044331">
    <property type="term" value="P:cell-cell adhesion mediated by cadherin"/>
    <property type="evidence" value="ECO:0007669"/>
    <property type="project" value="TreeGrafter"/>
</dbReference>
<dbReference type="PANTHER" id="PTHR24027">
    <property type="entry name" value="CADHERIN-23"/>
    <property type="match status" value="1"/>
</dbReference>
<keyword evidence="6" id="KW-0472">Membrane</keyword>
<protein>
    <recommendedName>
        <fullName evidence="9">Cadherin domain-containing protein</fullName>
    </recommendedName>
</protein>
<dbReference type="InterPro" id="IPR002126">
    <property type="entry name" value="Cadherin-like_dom"/>
</dbReference>
<dbReference type="STRING" id="32473.ENSXCOP00000008622"/>
<evidence type="ECO:0000256" key="8">
    <source>
        <dbReference type="PROSITE-ProRule" id="PRU00043"/>
    </source>
</evidence>
<keyword evidence="7" id="KW-0325">Glycoprotein</keyword>
<proteinExistence type="predicted"/>
<dbReference type="SUPFAM" id="SSF49313">
    <property type="entry name" value="Cadherin-like"/>
    <property type="match status" value="2"/>
</dbReference>
<dbReference type="CDD" id="cd11304">
    <property type="entry name" value="Cadherin_repeat"/>
    <property type="match status" value="1"/>
</dbReference>
<name>A0A3B5LCP8_9TELE</name>
<sequence>LKRRKRGWVVPPLNVAENHRGPYPLALIRSDIDKVKKIYYKITGPGANEFPVGLFTMDRDSGHLYVTQDLDREKVDKYMLFAHAEAAGGVTNVEEPMEIIINVIDQNDNKPVVATDADEPNTDNSDIRYRIMSQKPEDPSPNMFTINPATGAIRVNEAGLDREVRILTVLAHLTKIRIRLMCIFITKRTDLGR</sequence>
<evidence type="ECO:0000256" key="7">
    <source>
        <dbReference type="ARBA" id="ARBA00023180"/>
    </source>
</evidence>
<comment type="subcellular location">
    <subcellularLocation>
        <location evidence="1">Cell membrane</location>
    </subcellularLocation>
</comment>
<dbReference type="GO" id="GO:0005912">
    <property type="term" value="C:adherens junction"/>
    <property type="evidence" value="ECO:0007669"/>
    <property type="project" value="TreeGrafter"/>
</dbReference>
<dbReference type="PRINTS" id="PR00205">
    <property type="entry name" value="CADHERIN"/>
</dbReference>
<dbReference type="GO" id="GO:0008013">
    <property type="term" value="F:beta-catenin binding"/>
    <property type="evidence" value="ECO:0007669"/>
    <property type="project" value="TreeGrafter"/>
</dbReference>
<accession>A0A3B5LCP8</accession>
<evidence type="ECO:0000313" key="10">
    <source>
        <dbReference type="Ensembl" id="ENSXCOP00000008622.1"/>
    </source>
</evidence>
<dbReference type="FunFam" id="2.60.40.60:FF:000011">
    <property type="entry name" value="Cadherin 1"/>
    <property type="match status" value="1"/>
</dbReference>
<keyword evidence="3" id="KW-0677">Repeat</keyword>
<feature type="domain" description="Cadherin" evidence="9">
    <location>
        <begin position="15"/>
        <end position="113"/>
    </location>
</feature>
<evidence type="ECO:0000256" key="2">
    <source>
        <dbReference type="ARBA" id="ARBA00022475"/>
    </source>
</evidence>
<dbReference type="GO" id="GO:0005509">
    <property type="term" value="F:calcium ion binding"/>
    <property type="evidence" value="ECO:0007669"/>
    <property type="project" value="UniProtKB-UniRule"/>
</dbReference>
<dbReference type="Proteomes" id="UP000261380">
    <property type="component" value="Unplaced"/>
</dbReference>